<reference evidence="9" key="3">
    <citation type="submission" date="2025-09" db="UniProtKB">
        <authorList>
            <consortium name="Ensembl"/>
        </authorList>
    </citation>
    <scope>IDENTIFICATION</scope>
</reference>
<feature type="domain" description="C2H2-type" evidence="8">
    <location>
        <begin position="15"/>
        <end position="43"/>
    </location>
</feature>
<evidence type="ECO:0000256" key="7">
    <source>
        <dbReference type="PROSITE-ProRule" id="PRU00042"/>
    </source>
</evidence>
<accession>A0AAY5EC38</accession>
<evidence type="ECO:0000256" key="1">
    <source>
        <dbReference type="ARBA" id="ARBA00004123"/>
    </source>
</evidence>
<dbReference type="Proteomes" id="UP000314983">
    <property type="component" value="Chromosome 7"/>
</dbReference>
<evidence type="ECO:0000256" key="5">
    <source>
        <dbReference type="ARBA" id="ARBA00022833"/>
    </source>
</evidence>
<dbReference type="GO" id="GO:0000981">
    <property type="term" value="F:DNA-binding transcription factor activity, RNA polymerase II-specific"/>
    <property type="evidence" value="ECO:0007669"/>
    <property type="project" value="TreeGrafter"/>
</dbReference>
<dbReference type="InterPro" id="IPR036236">
    <property type="entry name" value="Znf_C2H2_sf"/>
</dbReference>
<dbReference type="FunFam" id="3.30.160.60:FF:001071">
    <property type="entry name" value="zinc finger protein 236"/>
    <property type="match status" value="1"/>
</dbReference>
<evidence type="ECO:0000256" key="6">
    <source>
        <dbReference type="ARBA" id="ARBA00023242"/>
    </source>
</evidence>
<dbReference type="InterPro" id="IPR013087">
    <property type="entry name" value="Znf_C2H2_type"/>
</dbReference>
<keyword evidence="10" id="KW-1185">Reference proteome</keyword>
<evidence type="ECO:0000256" key="3">
    <source>
        <dbReference type="ARBA" id="ARBA00022737"/>
    </source>
</evidence>
<organism evidence="9 10">
    <name type="scientific">Electrophorus electricus</name>
    <name type="common">Electric eel</name>
    <name type="synonym">Gymnotus electricus</name>
    <dbReference type="NCBI Taxonomy" id="8005"/>
    <lineage>
        <taxon>Eukaryota</taxon>
        <taxon>Metazoa</taxon>
        <taxon>Chordata</taxon>
        <taxon>Craniata</taxon>
        <taxon>Vertebrata</taxon>
        <taxon>Euteleostomi</taxon>
        <taxon>Actinopterygii</taxon>
        <taxon>Neopterygii</taxon>
        <taxon>Teleostei</taxon>
        <taxon>Ostariophysi</taxon>
        <taxon>Gymnotiformes</taxon>
        <taxon>Gymnotoidei</taxon>
        <taxon>Gymnotidae</taxon>
        <taxon>Electrophorus</taxon>
    </lineage>
</organism>
<dbReference type="Pfam" id="PF00096">
    <property type="entry name" value="zf-C2H2"/>
    <property type="match status" value="2"/>
</dbReference>
<sequence>MVEVKDSDVEVQQVNQCFYCSETLPSPTALRRHCRLAHGKERCHVCHVCSKAFKRATHLKEHEFVHLNGPTLSSQKPRVFKCSSCDKAFSKPSQLKRHTRTHTGERPFKCLQCDKAFNQKSALQVHTVKHTGEKPYKCEVCGLNFTQKSNMKLHMKRSHGYGKQMGVEREVVPDEEHVSTAAQDPAHTEEAPAGLELDSTAAQEPAGDWQCSIPTVFP</sequence>
<dbReference type="GeneTree" id="ENSGT00940000156787"/>
<reference evidence="9 10" key="1">
    <citation type="submission" date="2020-05" db="EMBL/GenBank/DDBJ databases">
        <title>Electrophorus electricus (electric eel) genome, fEleEle1, primary haplotype.</title>
        <authorList>
            <person name="Myers G."/>
            <person name="Meyer A."/>
            <person name="Fedrigo O."/>
            <person name="Formenti G."/>
            <person name="Rhie A."/>
            <person name="Tracey A."/>
            <person name="Sims Y."/>
            <person name="Jarvis E.D."/>
        </authorList>
    </citation>
    <scope>NUCLEOTIDE SEQUENCE [LARGE SCALE GENOMIC DNA]</scope>
</reference>
<feature type="domain" description="C2H2-type" evidence="8">
    <location>
        <begin position="108"/>
        <end position="135"/>
    </location>
</feature>
<dbReference type="SUPFAM" id="SSF57667">
    <property type="entry name" value="beta-beta-alpha zinc fingers"/>
    <property type="match status" value="3"/>
</dbReference>
<reference evidence="9" key="2">
    <citation type="submission" date="2025-08" db="UniProtKB">
        <authorList>
            <consortium name="Ensembl"/>
        </authorList>
    </citation>
    <scope>IDENTIFICATION</scope>
</reference>
<name>A0AAY5EC38_ELEEL</name>
<evidence type="ECO:0000259" key="8">
    <source>
        <dbReference type="PROSITE" id="PS50157"/>
    </source>
</evidence>
<proteinExistence type="predicted"/>
<dbReference type="PROSITE" id="PS50157">
    <property type="entry name" value="ZINC_FINGER_C2H2_2"/>
    <property type="match status" value="5"/>
</dbReference>
<evidence type="ECO:0000256" key="4">
    <source>
        <dbReference type="ARBA" id="ARBA00022771"/>
    </source>
</evidence>
<evidence type="ECO:0000313" key="9">
    <source>
        <dbReference type="Ensembl" id="ENSEEEP00000054490.1"/>
    </source>
</evidence>
<dbReference type="FunFam" id="3.30.160.60:FF:002343">
    <property type="entry name" value="Zinc finger protein 33A"/>
    <property type="match status" value="1"/>
</dbReference>
<evidence type="ECO:0000256" key="2">
    <source>
        <dbReference type="ARBA" id="ARBA00022723"/>
    </source>
</evidence>
<comment type="subcellular location">
    <subcellularLocation>
        <location evidence="1">Nucleus</location>
    </subcellularLocation>
</comment>
<dbReference type="AlphaFoldDB" id="A0AAY5EC38"/>
<protein>
    <recommendedName>
        <fullName evidence="8">C2H2-type domain-containing protein</fullName>
    </recommendedName>
</protein>
<feature type="domain" description="C2H2-type" evidence="8">
    <location>
        <begin position="80"/>
        <end position="107"/>
    </location>
</feature>
<dbReference type="Pfam" id="PF13465">
    <property type="entry name" value="zf-H2C2_2"/>
    <property type="match status" value="1"/>
</dbReference>
<gene>
    <name evidence="9" type="primary">LIMD2</name>
</gene>
<dbReference type="SMART" id="SM00355">
    <property type="entry name" value="ZnF_C2H2"/>
    <property type="match status" value="5"/>
</dbReference>
<dbReference type="GO" id="GO:0008270">
    <property type="term" value="F:zinc ion binding"/>
    <property type="evidence" value="ECO:0007669"/>
    <property type="project" value="UniProtKB-KW"/>
</dbReference>
<dbReference type="Gene3D" id="3.30.160.60">
    <property type="entry name" value="Classic Zinc Finger"/>
    <property type="match status" value="4"/>
</dbReference>
<dbReference type="FunFam" id="3.30.160.60:FF:001083">
    <property type="entry name" value="Zinc finger protein 236"/>
    <property type="match status" value="1"/>
</dbReference>
<keyword evidence="4 7" id="KW-0863">Zinc-finger</keyword>
<keyword evidence="5" id="KW-0862">Zinc</keyword>
<dbReference type="PANTHER" id="PTHR24394:SF29">
    <property type="entry name" value="MYONEURIN"/>
    <property type="match status" value="1"/>
</dbReference>
<feature type="domain" description="C2H2-type" evidence="8">
    <location>
        <begin position="136"/>
        <end position="164"/>
    </location>
</feature>
<dbReference type="PANTHER" id="PTHR24394">
    <property type="entry name" value="ZINC FINGER PROTEIN"/>
    <property type="match status" value="1"/>
</dbReference>
<keyword evidence="6" id="KW-0539">Nucleus</keyword>
<evidence type="ECO:0000313" key="10">
    <source>
        <dbReference type="Proteomes" id="UP000314983"/>
    </source>
</evidence>
<keyword evidence="3" id="KW-0677">Repeat</keyword>
<keyword evidence="2" id="KW-0479">Metal-binding</keyword>
<feature type="domain" description="C2H2-type" evidence="8">
    <location>
        <begin position="44"/>
        <end position="71"/>
    </location>
</feature>
<dbReference type="GO" id="GO:0005634">
    <property type="term" value="C:nucleus"/>
    <property type="evidence" value="ECO:0007669"/>
    <property type="project" value="UniProtKB-SubCell"/>
</dbReference>
<dbReference type="Ensembl" id="ENSEEET00000061322.1">
    <property type="protein sequence ID" value="ENSEEEP00000054490.1"/>
    <property type="gene ID" value="ENSEEEG00000025071.1"/>
</dbReference>
<dbReference type="PROSITE" id="PS00028">
    <property type="entry name" value="ZINC_FINGER_C2H2_1"/>
    <property type="match status" value="4"/>
</dbReference>